<evidence type="ECO:0000256" key="6">
    <source>
        <dbReference type="ARBA" id="ARBA00022989"/>
    </source>
</evidence>
<evidence type="ECO:0000256" key="4">
    <source>
        <dbReference type="ARBA" id="ARBA00022475"/>
    </source>
</evidence>
<feature type="region of interest" description="Disordered" evidence="8">
    <location>
        <begin position="1"/>
        <end position="86"/>
    </location>
</feature>
<feature type="region of interest" description="Disordered" evidence="8">
    <location>
        <begin position="246"/>
        <end position="325"/>
    </location>
</feature>
<reference evidence="10 11" key="1">
    <citation type="journal article" date="2012" name="Proc. Natl. Acad. Sci. U.S.A.">
        <title>Comparative genomics of Ceriporiopsis subvermispora and Phanerochaete chrysosporium provide insight into selective ligninolysis.</title>
        <authorList>
            <person name="Fernandez-Fueyo E."/>
            <person name="Ruiz-Duenas F.J."/>
            <person name="Ferreira P."/>
            <person name="Floudas D."/>
            <person name="Hibbett D.S."/>
            <person name="Canessa P."/>
            <person name="Larrondo L.F."/>
            <person name="James T.Y."/>
            <person name="Seelenfreund D."/>
            <person name="Lobos S."/>
            <person name="Polanco R."/>
            <person name="Tello M."/>
            <person name="Honda Y."/>
            <person name="Watanabe T."/>
            <person name="Watanabe T."/>
            <person name="Ryu J.S."/>
            <person name="Kubicek C.P."/>
            <person name="Schmoll M."/>
            <person name="Gaskell J."/>
            <person name="Hammel K.E."/>
            <person name="St John F.J."/>
            <person name="Vanden Wymelenberg A."/>
            <person name="Sabat G."/>
            <person name="Splinter BonDurant S."/>
            <person name="Syed K."/>
            <person name="Yadav J.S."/>
            <person name="Doddapaneni H."/>
            <person name="Subramanian V."/>
            <person name="Lavin J.L."/>
            <person name="Oguiza J.A."/>
            <person name="Perez G."/>
            <person name="Pisabarro A.G."/>
            <person name="Ramirez L."/>
            <person name="Santoyo F."/>
            <person name="Master E."/>
            <person name="Coutinho P.M."/>
            <person name="Henrissat B."/>
            <person name="Lombard V."/>
            <person name="Magnuson J.K."/>
            <person name="Kuees U."/>
            <person name="Hori C."/>
            <person name="Igarashi K."/>
            <person name="Samejima M."/>
            <person name="Held B.W."/>
            <person name="Barry K.W."/>
            <person name="LaButti K.M."/>
            <person name="Lapidus A."/>
            <person name="Lindquist E.A."/>
            <person name="Lucas S.M."/>
            <person name="Riley R."/>
            <person name="Salamov A.A."/>
            <person name="Hoffmeister D."/>
            <person name="Schwenk D."/>
            <person name="Hadar Y."/>
            <person name="Yarden O."/>
            <person name="de Vries R.P."/>
            <person name="Wiebenga A."/>
            <person name="Stenlid J."/>
            <person name="Eastwood D."/>
            <person name="Grigoriev I.V."/>
            <person name="Berka R.M."/>
            <person name="Blanchette R.A."/>
            <person name="Kersten P."/>
            <person name="Martinez A.T."/>
            <person name="Vicuna R."/>
            <person name="Cullen D."/>
        </authorList>
    </citation>
    <scope>NUCLEOTIDE SEQUENCE [LARGE SCALE GENOMIC DNA]</scope>
    <source>
        <strain evidence="10 11">B</strain>
    </source>
</reference>
<dbReference type="Proteomes" id="UP000016930">
    <property type="component" value="Unassembled WGS sequence"/>
</dbReference>
<dbReference type="HOGENOM" id="CLU_015119_1_0_1"/>
<evidence type="ECO:0000256" key="5">
    <source>
        <dbReference type="ARBA" id="ARBA00022692"/>
    </source>
</evidence>
<feature type="compositionally biased region" description="Basic residues" evidence="8">
    <location>
        <begin position="293"/>
        <end position="305"/>
    </location>
</feature>
<evidence type="ECO:0000256" key="1">
    <source>
        <dbReference type="ARBA" id="ARBA00004651"/>
    </source>
</evidence>
<keyword evidence="5 9" id="KW-0812">Transmembrane</keyword>
<dbReference type="AlphaFoldDB" id="M2PAQ4"/>
<evidence type="ECO:0000313" key="10">
    <source>
        <dbReference type="EMBL" id="EMD32609.1"/>
    </source>
</evidence>
<evidence type="ECO:0008006" key="12">
    <source>
        <dbReference type="Google" id="ProtNLM"/>
    </source>
</evidence>
<keyword evidence="7 9" id="KW-0472">Membrane</keyword>
<sequence length="622" mass="70696">MPRENSFSDSDGRSLTPDLDEAMEAEAEARAAQPATTSSSTAALRDGRPSLDKIIATSSAPASLNRPSQDVRTTQTPTTAQRAVFPTPTERFRHAVRKVMAMRRTSSMMMKPGIGAEPGIDPRRASAYVNYGWIKQQCLIEIVDYSTVRTSFGRMTNQEFVRFINDKTASRRESWAKVRWINIGGISWDVLSAVALKYDLHPLALEDVLHRRGNARSKVDYYPQHLFLRILRHCLYTEDDAGSPDISVFELPRSESPSPIGDDTDDEPEHEPKSHAADDDATVFGSASASRFASKRGTMRHRHSGFKMDPESQPPQSARFSDFGETDNKKYKNARAIKFIRELKRGDRVNVKVQPLCIFLLRDGTVISIHKDAKLGFTAPITDRLRQRDTGLRTTADPSLLVESLLDLVVDQALEVVEEYQSKILKLEQAVLLKPDMTTVRRLHIIQGDLILHKRTLEPIKTVIYGLRRYDVDRAAALSDVVDPAMKIEGFMSHKAKIYLADVHDHMEYILTSLDMFAGISDNLINYTFNMVSYEMNEVMRRLTMATIIFLPLTLLTGYFGMNFENMWSVKHEHSDVIFWIIALPVMSIVIPIFIWPDLKRMGHYLRKRFVQRKVGKVYKRA</sequence>
<dbReference type="OrthoDB" id="165352at2759"/>
<dbReference type="GO" id="GO:0050897">
    <property type="term" value="F:cobalt ion binding"/>
    <property type="evidence" value="ECO:0007669"/>
    <property type="project" value="TreeGrafter"/>
</dbReference>
<dbReference type="SUPFAM" id="SSF143865">
    <property type="entry name" value="CorA soluble domain-like"/>
    <property type="match status" value="1"/>
</dbReference>
<keyword evidence="3" id="KW-0813">Transport</keyword>
<evidence type="ECO:0000256" key="3">
    <source>
        <dbReference type="ARBA" id="ARBA00022448"/>
    </source>
</evidence>
<dbReference type="PANTHER" id="PTHR46494">
    <property type="entry name" value="CORA FAMILY METAL ION TRANSPORTER (EUROFUNG)"/>
    <property type="match status" value="1"/>
</dbReference>
<feature type="transmembrane region" description="Helical" evidence="9">
    <location>
        <begin position="577"/>
        <end position="599"/>
    </location>
</feature>
<name>M2PAQ4_CERS8</name>
<dbReference type="Gene3D" id="3.30.460.20">
    <property type="entry name" value="CorA soluble domain-like"/>
    <property type="match status" value="1"/>
</dbReference>
<dbReference type="GO" id="GO:0000287">
    <property type="term" value="F:magnesium ion binding"/>
    <property type="evidence" value="ECO:0007669"/>
    <property type="project" value="TreeGrafter"/>
</dbReference>
<dbReference type="EMBL" id="KB445810">
    <property type="protein sequence ID" value="EMD32609.1"/>
    <property type="molecule type" value="Genomic_DNA"/>
</dbReference>
<dbReference type="Pfam" id="PF01544">
    <property type="entry name" value="CorA"/>
    <property type="match status" value="1"/>
</dbReference>
<dbReference type="InterPro" id="IPR045861">
    <property type="entry name" value="CorA_cytoplasmic_dom"/>
</dbReference>
<evidence type="ECO:0000256" key="9">
    <source>
        <dbReference type="SAM" id="Phobius"/>
    </source>
</evidence>
<protein>
    <recommendedName>
        <fullName evidence="12">Magnesium transport protein CorA</fullName>
    </recommendedName>
</protein>
<dbReference type="SUPFAM" id="SSF144083">
    <property type="entry name" value="Magnesium transport protein CorA, transmembrane region"/>
    <property type="match status" value="1"/>
</dbReference>
<feature type="compositionally biased region" description="Low complexity" evidence="8">
    <location>
        <begin position="30"/>
        <end position="43"/>
    </location>
</feature>
<comment type="similarity">
    <text evidence="2">Belongs to the CorA metal ion transporter (MIT) (TC 1.A.35) family.</text>
</comment>
<keyword evidence="6 9" id="KW-1133">Transmembrane helix</keyword>
<dbReference type="STRING" id="914234.M2PAQ4"/>
<proteinExistence type="inferred from homology"/>
<feature type="compositionally biased region" description="Polar residues" evidence="8">
    <location>
        <begin position="56"/>
        <end position="70"/>
    </location>
</feature>
<dbReference type="Gene3D" id="1.20.58.340">
    <property type="entry name" value="Magnesium transport protein CorA, transmembrane region"/>
    <property type="match status" value="2"/>
</dbReference>
<comment type="subcellular location">
    <subcellularLocation>
        <location evidence="1">Cell membrane</location>
        <topology evidence="1">Multi-pass membrane protein</topology>
    </subcellularLocation>
</comment>
<dbReference type="GO" id="GO:0015087">
    <property type="term" value="F:cobalt ion transmembrane transporter activity"/>
    <property type="evidence" value="ECO:0007669"/>
    <property type="project" value="TreeGrafter"/>
</dbReference>
<dbReference type="PANTHER" id="PTHR46494:SF1">
    <property type="entry name" value="CORA FAMILY METAL ION TRANSPORTER (EUROFUNG)"/>
    <property type="match status" value="1"/>
</dbReference>
<evidence type="ECO:0000256" key="8">
    <source>
        <dbReference type="SAM" id="MobiDB-lite"/>
    </source>
</evidence>
<evidence type="ECO:0000313" key="11">
    <source>
        <dbReference type="Proteomes" id="UP000016930"/>
    </source>
</evidence>
<organism evidence="10 11">
    <name type="scientific">Ceriporiopsis subvermispora (strain B)</name>
    <name type="common">White-rot fungus</name>
    <name type="synonym">Gelatoporia subvermispora</name>
    <dbReference type="NCBI Taxonomy" id="914234"/>
    <lineage>
        <taxon>Eukaryota</taxon>
        <taxon>Fungi</taxon>
        <taxon>Dikarya</taxon>
        <taxon>Basidiomycota</taxon>
        <taxon>Agaricomycotina</taxon>
        <taxon>Agaricomycetes</taxon>
        <taxon>Polyporales</taxon>
        <taxon>Gelatoporiaceae</taxon>
        <taxon>Gelatoporia</taxon>
    </lineage>
</organism>
<dbReference type="InterPro" id="IPR045863">
    <property type="entry name" value="CorA_TM1_TM2"/>
</dbReference>
<dbReference type="GO" id="GO:0005886">
    <property type="term" value="C:plasma membrane"/>
    <property type="evidence" value="ECO:0007669"/>
    <property type="project" value="UniProtKB-SubCell"/>
</dbReference>
<evidence type="ECO:0000256" key="7">
    <source>
        <dbReference type="ARBA" id="ARBA00023136"/>
    </source>
</evidence>
<evidence type="ECO:0000256" key="2">
    <source>
        <dbReference type="ARBA" id="ARBA00009765"/>
    </source>
</evidence>
<feature type="compositionally biased region" description="Low complexity" evidence="8">
    <location>
        <begin position="71"/>
        <end position="84"/>
    </location>
</feature>
<dbReference type="GO" id="GO:0015095">
    <property type="term" value="F:magnesium ion transmembrane transporter activity"/>
    <property type="evidence" value="ECO:0007669"/>
    <property type="project" value="TreeGrafter"/>
</dbReference>
<accession>M2PAQ4</accession>
<gene>
    <name evidence="10" type="ORF">CERSUDRAFT_118647</name>
</gene>
<keyword evidence="11" id="KW-1185">Reference proteome</keyword>
<feature type="transmembrane region" description="Helical" evidence="9">
    <location>
        <begin position="543"/>
        <end position="562"/>
    </location>
</feature>
<dbReference type="InterPro" id="IPR002523">
    <property type="entry name" value="MgTranspt_CorA/ZnTranspt_ZntB"/>
</dbReference>
<keyword evidence="4" id="KW-1003">Cell membrane</keyword>